<proteinExistence type="predicted"/>
<keyword evidence="1" id="KW-0472">Membrane</keyword>
<gene>
    <name evidence="2" type="ORF">CGA83_19840</name>
</gene>
<reference evidence="2" key="1">
    <citation type="submission" date="2018-07" db="EMBL/GenBank/DDBJ databases">
        <authorList>
            <person name="Ashton P.M."/>
            <person name="Dallman T."/>
            <person name="Nair S."/>
            <person name="De Pinna E."/>
            <person name="Peters T."/>
            <person name="Grant K."/>
        </authorList>
    </citation>
    <scope>NUCLEOTIDE SEQUENCE</scope>
    <source>
        <strain evidence="2">167025</strain>
    </source>
</reference>
<accession>A0A639BWI8</accession>
<dbReference type="EMBL" id="AAMLZP010000046">
    <property type="protein sequence ID" value="EDI7465243.1"/>
    <property type="molecule type" value="Genomic_DNA"/>
</dbReference>
<feature type="transmembrane region" description="Helical" evidence="1">
    <location>
        <begin position="21"/>
        <end position="39"/>
    </location>
</feature>
<keyword evidence="1" id="KW-0812">Transmembrane</keyword>
<organism evidence="2">
    <name type="scientific">Salmonella enterica subsp. enterica serovar Mbandaka</name>
    <dbReference type="NCBI Taxonomy" id="192954"/>
    <lineage>
        <taxon>Bacteria</taxon>
        <taxon>Pseudomonadati</taxon>
        <taxon>Pseudomonadota</taxon>
        <taxon>Gammaproteobacteria</taxon>
        <taxon>Enterobacterales</taxon>
        <taxon>Enterobacteriaceae</taxon>
        <taxon>Salmonella</taxon>
    </lineage>
</organism>
<evidence type="ECO:0000313" key="2">
    <source>
        <dbReference type="EMBL" id="EDI7465243.1"/>
    </source>
</evidence>
<keyword evidence="1" id="KW-1133">Transmembrane helix</keyword>
<name>A0A639BWI8_SALET</name>
<sequence length="89" mass="10451">MSDNMDKPKKTVELEDIKRDAFYFLVFVCVFFMSITRFTSSSDTFLIQVLRGICYFILIFLIASYGSRLIESVLIYFKDNYCIGVKDEK</sequence>
<protein>
    <submittedName>
        <fullName evidence="2">Uncharacterized protein</fullName>
    </submittedName>
</protein>
<evidence type="ECO:0000256" key="1">
    <source>
        <dbReference type="SAM" id="Phobius"/>
    </source>
</evidence>
<comment type="caution">
    <text evidence="2">The sequence shown here is derived from an EMBL/GenBank/DDBJ whole genome shotgun (WGS) entry which is preliminary data.</text>
</comment>
<dbReference type="AlphaFoldDB" id="A0A639BWI8"/>